<protein>
    <submittedName>
        <fullName evidence="2">Uncharacterized protein</fullName>
    </submittedName>
</protein>
<dbReference type="EMBL" id="BARS01002227">
    <property type="protein sequence ID" value="GAF83102.1"/>
    <property type="molecule type" value="Genomic_DNA"/>
</dbReference>
<dbReference type="AlphaFoldDB" id="X0T4K9"/>
<comment type="caution">
    <text evidence="2">The sequence shown here is derived from an EMBL/GenBank/DDBJ whole genome shotgun (WGS) entry which is preliminary data.</text>
</comment>
<evidence type="ECO:0000313" key="2">
    <source>
        <dbReference type="EMBL" id="GAF83102.1"/>
    </source>
</evidence>
<feature type="compositionally biased region" description="Basic and acidic residues" evidence="1">
    <location>
        <begin position="1"/>
        <end position="11"/>
    </location>
</feature>
<name>X0T4K9_9ZZZZ</name>
<evidence type="ECO:0000256" key="1">
    <source>
        <dbReference type="SAM" id="MobiDB-lite"/>
    </source>
</evidence>
<reference evidence="2" key="1">
    <citation type="journal article" date="2014" name="Front. Microbiol.">
        <title>High frequency of phylogenetically diverse reductive dehalogenase-homologous genes in deep subseafloor sedimentary metagenomes.</title>
        <authorList>
            <person name="Kawai M."/>
            <person name="Futagami T."/>
            <person name="Toyoda A."/>
            <person name="Takaki Y."/>
            <person name="Nishi S."/>
            <person name="Hori S."/>
            <person name="Arai W."/>
            <person name="Tsubouchi T."/>
            <person name="Morono Y."/>
            <person name="Uchiyama I."/>
            <person name="Ito T."/>
            <person name="Fujiyama A."/>
            <person name="Inagaki F."/>
            <person name="Takami H."/>
        </authorList>
    </citation>
    <scope>NUCLEOTIDE SEQUENCE</scope>
    <source>
        <strain evidence="2">Expedition CK06-06</strain>
    </source>
</reference>
<feature type="compositionally biased region" description="Basic and acidic residues" evidence="1">
    <location>
        <begin position="18"/>
        <end position="40"/>
    </location>
</feature>
<feature type="region of interest" description="Disordered" evidence="1">
    <location>
        <begin position="1"/>
        <end position="40"/>
    </location>
</feature>
<accession>X0T4K9</accession>
<sequence length="62" mass="6969">MVAYGKEEKEVPQGVGRQAKEGGESDRSERSQAQADRGEEIIARFPLVKERGFQHRVPLCAR</sequence>
<proteinExistence type="predicted"/>
<organism evidence="2">
    <name type="scientific">marine sediment metagenome</name>
    <dbReference type="NCBI Taxonomy" id="412755"/>
    <lineage>
        <taxon>unclassified sequences</taxon>
        <taxon>metagenomes</taxon>
        <taxon>ecological metagenomes</taxon>
    </lineage>
</organism>
<gene>
    <name evidence="2" type="ORF">S01H1_04200</name>
</gene>